<dbReference type="AlphaFoldDB" id="A0ABD3GL91"/>
<sequence>MYRLPSEESGKFTGGGGCSHLSELFGRSFCLTCGAGTGSHDKDSGTKEEDEGVEETLSQNICIFQDMFNNNDACFCGFNRAGDEDEDPGESSEGAAVAAEPGMLEDDEVAPVLDEKPVAKLEEETPAVKIEAKGPEDGNADDKEQEAQDPCTGDPDDEDNDDFPIVDLDHFAGTADIDLNQLQDNLRYAGYAVKRTLKLANYIPLARTTTEQSLQHIPHNEEAELVLPEVHAVEDDTPKHSEHEDEDDHWARKQ</sequence>
<reference evidence="2 3" key="1">
    <citation type="submission" date="2024-09" db="EMBL/GenBank/DDBJ databases">
        <title>Chromosome-scale assembly of Riccia sorocarpa.</title>
        <authorList>
            <person name="Paukszto L."/>
        </authorList>
    </citation>
    <scope>NUCLEOTIDE SEQUENCE [LARGE SCALE GENOMIC DNA]</scope>
    <source>
        <strain evidence="2">LP-2024</strain>
        <tissue evidence="2">Aerial parts of the thallus</tissue>
    </source>
</reference>
<feature type="compositionally biased region" description="Low complexity" evidence="1">
    <location>
        <begin position="91"/>
        <end position="102"/>
    </location>
</feature>
<dbReference type="EMBL" id="JBJQOH010000007">
    <property type="protein sequence ID" value="KAL3679446.1"/>
    <property type="molecule type" value="Genomic_DNA"/>
</dbReference>
<evidence type="ECO:0000313" key="3">
    <source>
        <dbReference type="Proteomes" id="UP001633002"/>
    </source>
</evidence>
<keyword evidence="3" id="KW-1185">Reference proteome</keyword>
<dbReference type="Proteomes" id="UP001633002">
    <property type="component" value="Unassembled WGS sequence"/>
</dbReference>
<accession>A0ABD3GL91</accession>
<proteinExistence type="predicted"/>
<feature type="compositionally biased region" description="Basic and acidic residues" evidence="1">
    <location>
        <begin position="130"/>
        <end position="146"/>
    </location>
</feature>
<gene>
    <name evidence="2" type="ORF">R1sor_022402</name>
</gene>
<comment type="caution">
    <text evidence="2">The sequence shown here is derived from an EMBL/GenBank/DDBJ whole genome shotgun (WGS) entry which is preliminary data.</text>
</comment>
<evidence type="ECO:0000313" key="2">
    <source>
        <dbReference type="EMBL" id="KAL3679446.1"/>
    </source>
</evidence>
<feature type="compositionally biased region" description="Basic and acidic residues" evidence="1">
    <location>
        <begin position="113"/>
        <end position="123"/>
    </location>
</feature>
<organism evidence="2 3">
    <name type="scientific">Riccia sorocarpa</name>
    <dbReference type="NCBI Taxonomy" id="122646"/>
    <lineage>
        <taxon>Eukaryota</taxon>
        <taxon>Viridiplantae</taxon>
        <taxon>Streptophyta</taxon>
        <taxon>Embryophyta</taxon>
        <taxon>Marchantiophyta</taxon>
        <taxon>Marchantiopsida</taxon>
        <taxon>Marchantiidae</taxon>
        <taxon>Marchantiales</taxon>
        <taxon>Ricciaceae</taxon>
        <taxon>Riccia</taxon>
    </lineage>
</organism>
<feature type="region of interest" description="Disordered" evidence="1">
    <location>
        <begin position="83"/>
        <end position="165"/>
    </location>
</feature>
<name>A0ABD3GL91_9MARC</name>
<protein>
    <submittedName>
        <fullName evidence="2">Uncharacterized protein</fullName>
    </submittedName>
</protein>
<feature type="region of interest" description="Disordered" evidence="1">
    <location>
        <begin position="233"/>
        <end position="254"/>
    </location>
</feature>
<feature type="compositionally biased region" description="Acidic residues" evidence="1">
    <location>
        <begin position="154"/>
        <end position="164"/>
    </location>
</feature>
<evidence type="ECO:0000256" key="1">
    <source>
        <dbReference type="SAM" id="MobiDB-lite"/>
    </source>
</evidence>